<dbReference type="PANTHER" id="PTHR43592:SF15">
    <property type="entry name" value="CAAX AMINO TERMINAL PROTEASE FAMILY PROTEIN"/>
    <property type="match status" value="1"/>
</dbReference>
<feature type="domain" description="CAAX prenyl protease 2/Lysostaphin resistance protein A-like" evidence="2">
    <location>
        <begin position="112"/>
        <end position="215"/>
    </location>
</feature>
<keyword evidence="1" id="KW-0812">Transmembrane</keyword>
<dbReference type="EMBL" id="FQXN01000006">
    <property type="protein sequence ID" value="SHH55285.1"/>
    <property type="molecule type" value="Genomic_DNA"/>
</dbReference>
<name>A0A1M5TWT9_9BACT</name>
<dbReference type="STRING" id="1123380.SAMN02745199_1529"/>
<evidence type="ECO:0000256" key="1">
    <source>
        <dbReference type="SAM" id="Phobius"/>
    </source>
</evidence>
<dbReference type="OrthoDB" id="47487at2"/>
<dbReference type="AlphaFoldDB" id="A0A1M5TWT9"/>
<sequence>MNILISFAIVFIIIFLYIIIIKKISNKLYKLITRDIFKIQIILVPITILYSIIFAYFLKINFVEMGIQIGDYKKGLTFVSIFGLPIFILTYIFAKLTKKSELNDLKYLTINSKWQMIYIWIFVGLTEETFFRGLIQTYLSKSIEGSFMKISYSVIITSVIFSLFHILNVKNKNETLKAFLQLFPTRFLISLILGYTFQISKSLIYPIIIHNLIDVITFSTIKKTINN</sequence>
<keyword evidence="1" id="KW-0472">Membrane</keyword>
<dbReference type="GO" id="GO:0004175">
    <property type="term" value="F:endopeptidase activity"/>
    <property type="evidence" value="ECO:0007669"/>
    <property type="project" value="UniProtKB-ARBA"/>
</dbReference>
<feature type="transmembrane region" description="Helical" evidence="1">
    <location>
        <begin position="147"/>
        <end position="167"/>
    </location>
</feature>
<keyword evidence="1" id="KW-1133">Transmembrane helix</keyword>
<organism evidence="3 4">
    <name type="scientific">Thermosipho atlanticus DSM 15807</name>
    <dbReference type="NCBI Taxonomy" id="1123380"/>
    <lineage>
        <taxon>Bacteria</taxon>
        <taxon>Thermotogati</taxon>
        <taxon>Thermotogota</taxon>
        <taxon>Thermotogae</taxon>
        <taxon>Thermotogales</taxon>
        <taxon>Fervidobacteriaceae</taxon>
        <taxon>Thermosipho</taxon>
    </lineage>
</organism>
<keyword evidence="4" id="KW-1185">Reference proteome</keyword>
<feature type="transmembrane region" description="Helical" evidence="1">
    <location>
        <begin position="36"/>
        <end position="58"/>
    </location>
</feature>
<reference evidence="4" key="1">
    <citation type="submission" date="2016-11" db="EMBL/GenBank/DDBJ databases">
        <authorList>
            <person name="Varghese N."/>
            <person name="Submissions S."/>
        </authorList>
    </citation>
    <scope>NUCLEOTIDE SEQUENCE [LARGE SCALE GENOMIC DNA]</scope>
    <source>
        <strain evidence="4">DSM 15807</strain>
    </source>
</reference>
<evidence type="ECO:0000313" key="4">
    <source>
        <dbReference type="Proteomes" id="UP000242592"/>
    </source>
</evidence>
<feature type="transmembrane region" description="Helical" evidence="1">
    <location>
        <begin position="78"/>
        <end position="96"/>
    </location>
</feature>
<dbReference type="PANTHER" id="PTHR43592">
    <property type="entry name" value="CAAX AMINO TERMINAL PROTEASE"/>
    <property type="match status" value="1"/>
</dbReference>
<evidence type="ECO:0000313" key="3">
    <source>
        <dbReference type="EMBL" id="SHH55285.1"/>
    </source>
</evidence>
<accession>A0A1M5TWT9</accession>
<gene>
    <name evidence="3" type="ORF">SAMN02745199_1529</name>
</gene>
<protein>
    <recommendedName>
        <fullName evidence="2">CAAX prenyl protease 2/Lysostaphin resistance protein A-like domain-containing protein</fullName>
    </recommendedName>
</protein>
<feature type="transmembrane region" description="Helical" evidence="1">
    <location>
        <begin position="117"/>
        <end position="135"/>
    </location>
</feature>
<dbReference type="GO" id="GO:0080120">
    <property type="term" value="P:CAAX-box protein maturation"/>
    <property type="evidence" value="ECO:0007669"/>
    <property type="project" value="UniProtKB-ARBA"/>
</dbReference>
<proteinExistence type="predicted"/>
<dbReference type="Proteomes" id="UP000242592">
    <property type="component" value="Unassembled WGS sequence"/>
</dbReference>
<feature type="transmembrane region" description="Helical" evidence="1">
    <location>
        <begin position="6"/>
        <end position="24"/>
    </location>
</feature>
<dbReference type="InterPro" id="IPR003675">
    <property type="entry name" value="Rce1/LyrA-like_dom"/>
</dbReference>
<dbReference type="RefSeq" id="WP_073073776.1">
    <property type="nucleotide sequence ID" value="NZ_FQXN01000006.1"/>
</dbReference>
<evidence type="ECO:0000259" key="2">
    <source>
        <dbReference type="Pfam" id="PF02517"/>
    </source>
</evidence>
<dbReference type="Pfam" id="PF02517">
    <property type="entry name" value="Rce1-like"/>
    <property type="match status" value="1"/>
</dbReference>